<evidence type="ECO:0000259" key="1">
    <source>
        <dbReference type="Pfam" id="PF20415"/>
    </source>
</evidence>
<dbReference type="AlphaFoldDB" id="A0A4Y7TB51"/>
<evidence type="ECO:0000313" key="3">
    <source>
        <dbReference type="Proteomes" id="UP000298030"/>
    </source>
</evidence>
<keyword evidence="3" id="KW-1185">Reference proteome</keyword>
<sequence>MVDSVGKWAKGEHYGPVLSQTDLYLLGVPLEIHPILANADPSFHLCFDLTNGQTVGWDSSDRNREIPFTQRDQPATMPRVQQLIVITRSSPWCTVIMNDNGVTLGDVCIKLWQEYSQNSITDAEFNSLPGRMQEAVRRTAQHHAQQLASNQWGGGYYPAAAPPTSSFKRYDWLRDRVMFDRLIKGPEDERYIKDRLGFVAPNIFVMELMT</sequence>
<dbReference type="Pfam" id="PF20415">
    <property type="entry name" value="DUF6699"/>
    <property type="match status" value="1"/>
</dbReference>
<evidence type="ECO:0000313" key="2">
    <source>
        <dbReference type="EMBL" id="TEB31396.1"/>
    </source>
</evidence>
<gene>
    <name evidence="2" type="ORF">FA13DRAFT_1732836</name>
</gene>
<dbReference type="EMBL" id="QPFP01000019">
    <property type="protein sequence ID" value="TEB31396.1"/>
    <property type="molecule type" value="Genomic_DNA"/>
</dbReference>
<protein>
    <recommendedName>
        <fullName evidence="1">DUF6699 domain-containing protein</fullName>
    </recommendedName>
</protein>
<dbReference type="OrthoDB" id="3333333at2759"/>
<reference evidence="2 3" key="1">
    <citation type="journal article" date="2019" name="Nat. Ecol. Evol.">
        <title>Megaphylogeny resolves global patterns of mushroom evolution.</title>
        <authorList>
            <person name="Varga T."/>
            <person name="Krizsan K."/>
            <person name="Foldi C."/>
            <person name="Dima B."/>
            <person name="Sanchez-Garcia M."/>
            <person name="Sanchez-Ramirez S."/>
            <person name="Szollosi G.J."/>
            <person name="Szarkandi J.G."/>
            <person name="Papp V."/>
            <person name="Albert L."/>
            <person name="Andreopoulos W."/>
            <person name="Angelini C."/>
            <person name="Antonin V."/>
            <person name="Barry K.W."/>
            <person name="Bougher N.L."/>
            <person name="Buchanan P."/>
            <person name="Buyck B."/>
            <person name="Bense V."/>
            <person name="Catcheside P."/>
            <person name="Chovatia M."/>
            <person name="Cooper J."/>
            <person name="Damon W."/>
            <person name="Desjardin D."/>
            <person name="Finy P."/>
            <person name="Geml J."/>
            <person name="Haridas S."/>
            <person name="Hughes K."/>
            <person name="Justo A."/>
            <person name="Karasinski D."/>
            <person name="Kautmanova I."/>
            <person name="Kiss B."/>
            <person name="Kocsube S."/>
            <person name="Kotiranta H."/>
            <person name="LaButti K.M."/>
            <person name="Lechner B.E."/>
            <person name="Liimatainen K."/>
            <person name="Lipzen A."/>
            <person name="Lukacs Z."/>
            <person name="Mihaltcheva S."/>
            <person name="Morgado L.N."/>
            <person name="Niskanen T."/>
            <person name="Noordeloos M.E."/>
            <person name="Ohm R.A."/>
            <person name="Ortiz-Santana B."/>
            <person name="Ovrebo C."/>
            <person name="Racz N."/>
            <person name="Riley R."/>
            <person name="Savchenko A."/>
            <person name="Shiryaev A."/>
            <person name="Soop K."/>
            <person name="Spirin V."/>
            <person name="Szebenyi C."/>
            <person name="Tomsovsky M."/>
            <person name="Tulloss R.E."/>
            <person name="Uehling J."/>
            <person name="Grigoriev I.V."/>
            <person name="Vagvolgyi C."/>
            <person name="Papp T."/>
            <person name="Martin F.M."/>
            <person name="Miettinen O."/>
            <person name="Hibbett D.S."/>
            <person name="Nagy L.G."/>
        </authorList>
    </citation>
    <scope>NUCLEOTIDE SEQUENCE [LARGE SCALE GENOMIC DNA]</scope>
    <source>
        <strain evidence="2 3">FP101781</strain>
    </source>
</reference>
<dbReference type="Proteomes" id="UP000298030">
    <property type="component" value="Unassembled WGS sequence"/>
</dbReference>
<feature type="domain" description="DUF6699" evidence="1">
    <location>
        <begin position="47"/>
        <end position="184"/>
    </location>
</feature>
<dbReference type="InterPro" id="IPR046522">
    <property type="entry name" value="DUF6699"/>
</dbReference>
<name>A0A4Y7TB51_COPMI</name>
<organism evidence="2 3">
    <name type="scientific">Coprinellus micaceus</name>
    <name type="common">Glistening ink-cap mushroom</name>
    <name type="synonym">Coprinus micaceus</name>
    <dbReference type="NCBI Taxonomy" id="71717"/>
    <lineage>
        <taxon>Eukaryota</taxon>
        <taxon>Fungi</taxon>
        <taxon>Dikarya</taxon>
        <taxon>Basidiomycota</taxon>
        <taxon>Agaricomycotina</taxon>
        <taxon>Agaricomycetes</taxon>
        <taxon>Agaricomycetidae</taxon>
        <taxon>Agaricales</taxon>
        <taxon>Agaricineae</taxon>
        <taxon>Psathyrellaceae</taxon>
        <taxon>Coprinellus</taxon>
    </lineage>
</organism>
<accession>A0A4Y7TB51</accession>
<comment type="caution">
    <text evidence="2">The sequence shown here is derived from an EMBL/GenBank/DDBJ whole genome shotgun (WGS) entry which is preliminary data.</text>
</comment>
<proteinExistence type="predicted"/>